<organism evidence="1 2">
    <name type="scientific">Phototrophicus methaneseepsis</name>
    <dbReference type="NCBI Taxonomy" id="2710758"/>
    <lineage>
        <taxon>Bacteria</taxon>
        <taxon>Bacillati</taxon>
        <taxon>Chloroflexota</taxon>
        <taxon>Candidatus Thermofontia</taxon>
        <taxon>Phototrophicales</taxon>
        <taxon>Phototrophicaceae</taxon>
        <taxon>Phototrophicus</taxon>
    </lineage>
</organism>
<dbReference type="Proteomes" id="UP000594468">
    <property type="component" value="Chromosome"/>
</dbReference>
<keyword evidence="2" id="KW-1185">Reference proteome</keyword>
<dbReference type="RefSeq" id="WP_195172000.1">
    <property type="nucleotide sequence ID" value="NZ_CP062983.1"/>
</dbReference>
<evidence type="ECO:0000313" key="1">
    <source>
        <dbReference type="EMBL" id="QPC83936.1"/>
    </source>
</evidence>
<dbReference type="EMBL" id="CP062983">
    <property type="protein sequence ID" value="QPC83936.1"/>
    <property type="molecule type" value="Genomic_DNA"/>
</dbReference>
<protein>
    <submittedName>
        <fullName evidence="1">Uncharacterized protein</fullName>
    </submittedName>
</protein>
<accession>A0A7S8EBL7</accession>
<dbReference type="KEGG" id="pmet:G4Y79_06035"/>
<sequence>METISMHYQHQSTASHTPKRHRFTVFAFYAVLLLLAACVPAQVPPQLAHTPGASITIDEDTINAGDFTVGYPRGWRVVKLNVAGTPAWFSFISPDDDLHIQVRAMPYDDDVVAAIEETITLNDTSLYLRGLTETGASDHLQTHFDWIQDHITPNN</sequence>
<name>A0A7S8EBL7_9CHLR</name>
<dbReference type="AlphaFoldDB" id="A0A7S8EBL7"/>
<gene>
    <name evidence="1" type="ORF">G4Y79_06035</name>
</gene>
<reference evidence="1 2" key="1">
    <citation type="submission" date="2020-02" db="EMBL/GenBank/DDBJ databases">
        <authorList>
            <person name="Zheng R.K."/>
            <person name="Sun C.M."/>
        </authorList>
    </citation>
    <scope>NUCLEOTIDE SEQUENCE [LARGE SCALE GENOMIC DNA]</scope>
    <source>
        <strain evidence="2">rifampicinis</strain>
    </source>
</reference>
<evidence type="ECO:0000313" key="2">
    <source>
        <dbReference type="Proteomes" id="UP000594468"/>
    </source>
</evidence>
<proteinExistence type="predicted"/>